<proteinExistence type="predicted"/>
<dbReference type="EMBL" id="BDIP01001258">
    <property type="protein sequence ID" value="GIQ83983.1"/>
    <property type="molecule type" value="Genomic_DNA"/>
</dbReference>
<keyword evidence="2" id="KW-1185">Reference proteome</keyword>
<dbReference type="Proteomes" id="UP000265618">
    <property type="component" value="Unassembled WGS sequence"/>
</dbReference>
<name>A0A9K3GI45_9EUKA</name>
<comment type="caution">
    <text evidence="1">The sequence shown here is derived from an EMBL/GenBank/DDBJ whole genome shotgun (WGS) entry which is preliminary data.</text>
</comment>
<dbReference type="AlphaFoldDB" id="A0A9K3GI45"/>
<evidence type="ECO:0000313" key="2">
    <source>
        <dbReference type="Proteomes" id="UP000265618"/>
    </source>
</evidence>
<reference evidence="1 2" key="1">
    <citation type="journal article" date="2018" name="PLoS ONE">
        <title>The draft genome of Kipferlia bialata reveals reductive genome evolution in fornicate parasites.</title>
        <authorList>
            <person name="Tanifuji G."/>
            <person name="Takabayashi S."/>
            <person name="Kume K."/>
            <person name="Takagi M."/>
            <person name="Nakayama T."/>
            <person name="Kamikawa R."/>
            <person name="Inagaki Y."/>
            <person name="Hashimoto T."/>
        </authorList>
    </citation>
    <scope>NUCLEOTIDE SEQUENCE [LARGE SCALE GENOMIC DNA]</scope>
    <source>
        <strain evidence="1">NY0173</strain>
    </source>
</reference>
<protein>
    <submittedName>
        <fullName evidence="1">Uncharacterized protein</fullName>
    </submittedName>
</protein>
<accession>A0A9K3GI45</accession>
<sequence length="111" mass="12702">MSPEETAQVVELSRPQLEDILPSILSAPYSVMASLQSLLLRWKEEVKQKRALDLFAHGVSANWTGSEEKLCDVYRSLLYLPLLEELIALASVLKLKYFVARLRDLKEDVRK</sequence>
<organism evidence="1 2">
    <name type="scientific">Kipferlia bialata</name>
    <dbReference type="NCBI Taxonomy" id="797122"/>
    <lineage>
        <taxon>Eukaryota</taxon>
        <taxon>Metamonada</taxon>
        <taxon>Carpediemonas-like organisms</taxon>
        <taxon>Kipferlia</taxon>
    </lineage>
</organism>
<evidence type="ECO:0000313" key="1">
    <source>
        <dbReference type="EMBL" id="GIQ83983.1"/>
    </source>
</evidence>
<gene>
    <name evidence="1" type="ORF">KIPB_005393</name>
</gene>